<dbReference type="RefSeq" id="WP_247956150.1">
    <property type="nucleotide sequence ID" value="NZ_CP078077.1"/>
</dbReference>
<dbReference type="EMBL" id="CP078077">
    <property type="protein sequence ID" value="UPL15590.1"/>
    <property type="molecule type" value="Genomic_DNA"/>
</dbReference>
<feature type="signal peptide" evidence="1">
    <location>
        <begin position="1"/>
        <end position="23"/>
    </location>
</feature>
<evidence type="ECO:0000256" key="1">
    <source>
        <dbReference type="SAM" id="SignalP"/>
    </source>
</evidence>
<feature type="chain" id="PRO_5047350807" description="Peptidylprolyl isomerase" evidence="1">
    <location>
        <begin position="24"/>
        <end position="310"/>
    </location>
</feature>
<dbReference type="SUPFAM" id="SSF54534">
    <property type="entry name" value="FKBP-like"/>
    <property type="match status" value="1"/>
</dbReference>
<evidence type="ECO:0000313" key="2">
    <source>
        <dbReference type="EMBL" id="UPL15590.1"/>
    </source>
</evidence>
<protein>
    <recommendedName>
        <fullName evidence="4">Peptidylprolyl isomerase</fullName>
    </recommendedName>
</protein>
<dbReference type="Gene3D" id="3.10.50.40">
    <property type="match status" value="1"/>
</dbReference>
<keyword evidence="1" id="KW-0732">Signal</keyword>
<sequence length="310" mass="31697">MRKTSAVLATLSLAVLALTGCTAAPTFDGAACDRSGGSSGLADAVTVEGNLGAKPDVSIYTPLHVEKSATTDVVVGDGRAVQNGQQPFVYELTLFSGETGEEVAGTPYDPAQGPLTSLDIQGARFPALADALKCVTQGSRTVVALTADDAGAEALQSFGLDADDTMVFVVDTIDVLLPKAEGSLQFNDARGMPTVVRAPDGTPGVIIPNSDAPSSLVTQTLILGEGDDVEADQVPIVQYTALSWDDKTVMTQTWGKAVSTDLQQVAPAVAQELVGKPVGSQVLVVTPASDSAPAVVYVVDILGAITVPTP</sequence>
<name>A0ABY4IV78_9MICO</name>
<organism evidence="2 3">
    <name type="scientific">Microbacterium galbinum</name>
    <dbReference type="NCBI Taxonomy" id="2851646"/>
    <lineage>
        <taxon>Bacteria</taxon>
        <taxon>Bacillati</taxon>
        <taxon>Actinomycetota</taxon>
        <taxon>Actinomycetes</taxon>
        <taxon>Micrococcales</taxon>
        <taxon>Microbacteriaceae</taxon>
        <taxon>Microbacterium</taxon>
    </lineage>
</organism>
<dbReference type="Proteomes" id="UP000831963">
    <property type="component" value="Chromosome"/>
</dbReference>
<proteinExistence type="predicted"/>
<evidence type="ECO:0000313" key="3">
    <source>
        <dbReference type="Proteomes" id="UP000831963"/>
    </source>
</evidence>
<dbReference type="PROSITE" id="PS51257">
    <property type="entry name" value="PROKAR_LIPOPROTEIN"/>
    <property type="match status" value="1"/>
</dbReference>
<gene>
    <name evidence="2" type="ORF">KV396_14380</name>
</gene>
<reference evidence="2 3" key="1">
    <citation type="submission" date="2021-06" db="EMBL/GenBank/DDBJ databases">
        <title>Genome-based taxonomic framework of Microbacterium strains isolated from marine environment, the description of four new species and reclassification of four preexisting species.</title>
        <authorList>
            <person name="Lee S.D."/>
            <person name="Kim S.-M."/>
            <person name="Byeon Y.-S."/>
            <person name="Yang H.L."/>
            <person name="Kim I.S."/>
        </authorList>
    </citation>
    <scope>NUCLEOTIDE SEQUENCE [LARGE SCALE GENOMIC DNA]</scope>
    <source>
        <strain evidence="2 3">SSW1-36</strain>
    </source>
</reference>
<evidence type="ECO:0008006" key="4">
    <source>
        <dbReference type="Google" id="ProtNLM"/>
    </source>
</evidence>
<keyword evidence="3" id="KW-1185">Reference proteome</keyword>
<accession>A0ABY4IV78</accession>
<dbReference type="InterPro" id="IPR046357">
    <property type="entry name" value="PPIase_dom_sf"/>
</dbReference>